<proteinExistence type="inferred from homology"/>
<dbReference type="SUPFAM" id="SSF160240">
    <property type="entry name" value="Cation efflux protein cytoplasmic domain-like"/>
    <property type="match status" value="1"/>
</dbReference>
<name>A0A6M1SWV8_9BACT</name>
<sequence>MAHSHNHGHHHHHAHGDDQTEGRLWISIFLNLIITLAEFIGGFISGSLALLSDALHNLNDTTSLGISLFARKVSKKEANKEKTFGYKRAEIIGAFINLITLVIIALFLIKEGIERFYNPQPIDGLVMFVVAIIGLLGNVITAVLLYRSSKENINIRSAYVHIMSDALSSVGVIVAGWLILKYELFIVDTILTLIIAGYILWQSYYMLRKTIDILMESTPNEIQLEEVTLAMQEVTGVLDIHHLHVWRLDESNILLESHVVIDESDMANMETIKSSLKELLNNGFNIQHSTLEFEFEPCGEKVKSPCL</sequence>
<evidence type="ECO:0000256" key="2">
    <source>
        <dbReference type="ARBA" id="ARBA00008873"/>
    </source>
</evidence>
<keyword evidence="4 9" id="KW-0812">Transmembrane</keyword>
<dbReference type="EMBL" id="JAALLT010000001">
    <property type="protein sequence ID" value="NGP75544.1"/>
    <property type="molecule type" value="Genomic_DNA"/>
</dbReference>
<dbReference type="PANTHER" id="PTHR11562">
    <property type="entry name" value="CATION EFFLUX PROTEIN/ ZINC TRANSPORTER"/>
    <property type="match status" value="1"/>
</dbReference>
<evidence type="ECO:0000256" key="8">
    <source>
        <dbReference type="ARBA" id="ARBA00023136"/>
    </source>
</evidence>
<evidence type="ECO:0000256" key="9">
    <source>
        <dbReference type="SAM" id="Phobius"/>
    </source>
</evidence>
<keyword evidence="5" id="KW-0862">Zinc</keyword>
<evidence type="ECO:0000256" key="7">
    <source>
        <dbReference type="ARBA" id="ARBA00023065"/>
    </source>
</evidence>
<dbReference type="Pfam" id="PF16916">
    <property type="entry name" value="ZT_dimer"/>
    <property type="match status" value="1"/>
</dbReference>
<feature type="domain" description="Cation efflux protein cytoplasmic" evidence="11">
    <location>
        <begin position="219"/>
        <end position="294"/>
    </location>
</feature>
<evidence type="ECO:0000313" key="13">
    <source>
        <dbReference type="Proteomes" id="UP000473278"/>
    </source>
</evidence>
<keyword evidence="3" id="KW-0813">Transport</keyword>
<evidence type="ECO:0000313" key="12">
    <source>
        <dbReference type="EMBL" id="NGP75544.1"/>
    </source>
</evidence>
<evidence type="ECO:0000256" key="4">
    <source>
        <dbReference type="ARBA" id="ARBA00022692"/>
    </source>
</evidence>
<feature type="transmembrane region" description="Helical" evidence="9">
    <location>
        <begin position="89"/>
        <end position="109"/>
    </location>
</feature>
<dbReference type="Gene3D" id="1.20.1510.10">
    <property type="entry name" value="Cation efflux protein transmembrane domain"/>
    <property type="match status" value="1"/>
</dbReference>
<dbReference type="InterPro" id="IPR036837">
    <property type="entry name" value="Cation_efflux_CTD_sf"/>
</dbReference>
<comment type="caution">
    <text evidence="12">The sequence shown here is derived from an EMBL/GenBank/DDBJ whole genome shotgun (WGS) entry which is preliminary data.</text>
</comment>
<evidence type="ECO:0000259" key="10">
    <source>
        <dbReference type="Pfam" id="PF01545"/>
    </source>
</evidence>
<keyword evidence="6 9" id="KW-1133">Transmembrane helix</keyword>
<organism evidence="12 13">
    <name type="scientific">Halalkalibaculum roseum</name>
    <dbReference type="NCBI Taxonomy" id="2709311"/>
    <lineage>
        <taxon>Bacteria</taxon>
        <taxon>Pseudomonadati</taxon>
        <taxon>Balneolota</taxon>
        <taxon>Balneolia</taxon>
        <taxon>Balneolales</taxon>
        <taxon>Balneolaceae</taxon>
        <taxon>Halalkalibaculum</taxon>
    </lineage>
</organism>
<dbReference type="RefSeq" id="WP_165138937.1">
    <property type="nucleotide sequence ID" value="NZ_JAALLT010000001.1"/>
</dbReference>
<feature type="transmembrane region" description="Helical" evidence="9">
    <location>
        <begin position="158"/>
        <end position="179"/>
    </location>
</feature>
<comment type="subcellular location">
    <subcellularLocation>
        <location evidence="1">Membrane</location>
        <topology evidence="1">Multi-pass membrane protein</topology>
    </subcellularLocation>
</comment>
<accession>A0A6M1SWV8</accession>
<reference evidence="12 13" key="1">
    <citation type="submission" date="2020-02" db="EMBL/GenBank/DDBJ databases">
        <title>Balneolaceae bacterium YR4-1, complete genome.</title>
        <authorList>
            <person name="Li Y."/>
            <person name="Wu S."/>
        </authorList>
    </citation>
    <scope>NUCLEOTIDE SEQUENCE [LARGE SCALE GENOMIC DNA]</scope>
    <source>
        <strain evidence="12 13">YR4-1</strain>
    </source>
</reference>
<keyword evidence="13" id="KW-1185">Reference proteome</keyword>
<keyword evidence="8 9" id="KW-0472">Membrane</keyword>
<evidence type="ECO:0000256" key="3">
    <source>
        <dbReference type="ARBA" id="ARBA00022448"/>
    </source>
</evidence>
<dbReference type="AlphaFoldDB" id="A0A6M1SWV8"/>
<dbReference type="PANTHER" id="PTHR11562:SF17">
    <property type="entry name" value="RE54080P-RELATED"/>
    <property type="match status" value="1"/>
</dbReference>
<protein>
    <submittedName>
        <fullName evidence="12">Cation transporter</fullName>
    </submittedName>
</protein>
<dbReference type="InterPro" id="IPR050681">
    <property type="entry name" value="CDF/SLC30A"/>
</dbReference>
<evidence type="ECO:0000256" key="1">
    <source>
        <dbReference type="ARBA" id="ARBA00004141"/>
    </source>
</evidence>
<feature type="transmembrane region" description="Helical" evidence="9">
    <location>
        <begin position="185"/>
        <end position="207"/>
    </location>
</feature>
<dbReference type="InterPro" id="IPR002524">
    <property type="entry name" value="Cation_efflux"/>
</dbReference>
<feature type="transmembrane region" description="Helical" evidence="9">
    <location>
        <begin position="124"/>
        <end position="146"/>
    </location>
</feature>
<evidence type="ECO:0000256" key="5">
    <source>
        <dbReference type="ARBA" id="ARBA00022906"/>
    </source>
</evidence>
<evidence type="ECO:0000256" key="6">
    <source>
        <dbReference type="ARBA" id="ARBA00022989"/>
    </source>
</evidence>
<feature type="transmembrane region" description="Helical" evidence="9">
    <location>
        <begin position="24"/>
        <end position="51"/>
    </location>
</feature>
<comment type="similarity">
    <text evidence="2">Belongs to the cation diffusion facilitator (CDF) transporter (TC 2.A.4) family. SLC30A subfamily.</text>
</comment>
<dbReference type="InterPro" id="IPR027469">
    <property type="entry name" value="Cation_efflux_TMD_sf"/>
</dbReference>
<dbReference type="InterPro" id="IPR058533">
    <property type="entry name" value="Cation_efflux_TM"/>
</dbReference>
<dbReference type="GO" id="GO:0005886">
    <property type="term" value="C:plasma membrane"/>
    <property type="evidence" value="ECO:0007669"/>
    <property type="project" value="TreeGrafter"/>
</dbReference>
<keyword evidence="7" id="KW-0406">Ion transport</keyword>
<dbReference type="NCBIfam" id="TIGR01297">
    <property type="entry name" value="CDF"/>
    <property type="match status" value="1"/>
</dbReference>
<evidence type="ECO:0000259" key="11">
    <source>
        <dbReference type="Pfam" id="PF16916"/>
    </source>
</evidence>
<keyword evidence="5" id="KW-0864">Zinc transport</keyword>
<gene>
    <name evidence="12" type="ORF">G3570_02790</name>
</gene>
<dbReference type="Pfam" id="PF01545">
    <property type="entry name" value="Cation_efflux"/>
    <property type="match status" value="1"/>
</dbReference>
<dbReference type="GO" id="GO:0005385">
    <property type="term" value="F:zinc ion transmembrane transporter activity"/>
    <property type="evidence" value="ECO:0007669"/>
    <property type="project" value="TreeGrafter"/>
</dbReference>
<dbReference type="InterPro" id="IPR027470">
    <property type="entry name" value="Cation_efflux_CTD"/>
</dbReference>
<dbReference type="Proteomes" id="UP000473278">
    <property type="component" value="Unassembled WGS sequence"/>
</dbReference>
<feature type="domain" description="Cation efflux protein transmembrane" evidence="10">
    <location>
        <begin position="24"/>
        <end position="215"/>
    </location>
</feature>
<dbReference type="SUPFAM" id="SSF161111">
    <property type="entry name" value="Cation efflux protein transmembrane domain-like"/>
    <property type="match status" value="1"/>
</dbReference>